<evidence type="ECO:0000313" key="2">
    <source>
        <dbReference type="Proteomes" id="UP000261660"/>
    </source>
</evidence>
<dbReference type="AlphaFoldDB" id="A0A3Q3EJN1"/>
<dbReference type="STRING" id="56723.ENSLBEP00000007489"/>
<accession>A0A3Q3EJN1</accession>
<sequence length="134" mass="14778">MELFVNHIQVPSINAKEKSVIEGNITVEEINIAILQMAPGKSPGMDGLPQEFYSKFQHKLTTLLLAHYSEVFLTGAFSTFSNTASIILLPKKDKDPLICGSKRPLSILNCDIKILSKVLANRLVSLIKAQNAQK</sequence>
<reference evidence="1" key="2">
    <citation type="submission" date="2025-09" db="UniProtKB">
        <authorList>
            <consortium name="Ensembl"/>
        </authorList>
    </citation>
    <scope>IDENTIFICATION</scope>
</reference>
<proteinExistence type="predicted"/>
<dbReference type="Proteomes" id="UP000261660">
    <property type="component" value="Unplaced"/>
</dbReference>
<reference evidence="1" key="1">
    <citation type="submission" date="2025-08" db="UniProtKB">
        <authorList>
            <consortium name="Ensembl"/>
        </authorList>
    </citation>
    <scope>IDENTIFICATION</scope>
</reference>
<evidence type="ECO:0000313" key="1">
    <source>
        <dbReference type="Ensembl" id="ENSLBEP00000007489.1"/>
    </source>
</evidence>
<dbReference type="GeneTree" id="ENSGT01010000225449"/>
<organism evidence="1 2">
    <name type="scientific">Labrus bergylta</name>
    <name type="common">ballan wrasse</name>
    <dbReference type="NCBI Taxonomy" id="56723"/>
    <lineage>
        <taxon>Eukaryota</taxon>
        <taxon>Metazoa</taxon>
        <taxon>Chordata</taxon>
        <taxon>Craniata</taxon>
        <taxon>Vertebrata</taxon>
        <taxon>Euteleostomi</taxon>
        <taxon>Actinopterygii</taxon>
        <taxon>Neopterygii</taxon>
        <taxon>Teleostei</taxon>
        <taxon>Neoteleostei</taxon>
        <taxon>Acanthomorphata</taxon>
        <taxon>Eupercaria</taxon>
        <taxon>Labriformes</taxon>
        <taxon>Labridae</taxon>
        <taxon>Labrus</taxon>
    </lineage>
</organism>
<protein>
    <recommendedName>
        <fullName evidence="3">Reverse transcriptase domain-containing protein</fullName>
    </recommendedName>
</protein>
<name>A0A3Q3EJN1_9LABR</name>
<dbReference type="Ensembl" id="ENSLBET00000007881.1">
    <property type="protein sequence ID" value="ENSLBEP00000007489.1"/>
    <property type="gene ID" value="ENSLBEG00000005799.1"/>
</dbReference>
<keyword evidence="2" id="KW-1185">Reference proteome</keyword>
<dbReference type="PANTHER" id="PTHR31635:SF196">
    <property type="entry name" value="REVERSE TRANSCRIPTASE DOMAIN-CONTAINING PROTEIN-RELATED"/>
    <property type="match status" value="1"/>
</dbReference>
<dbReference type="InParanoid" id="A0A3Q3EJN1"/>
<dbReference type="PANTHER" id="PTHR31635">
    <property type="entry name" value="REVERSE TRANSCRIPTASE DOMAIN-CONTAINING PROTEIN-RELATED"/>
    <property type="match status" value="1"/>
</dbReference>
<evidence type="ECO:0008006" key="3">
    <source>
        <dbReference type="Google" id="ProtNLM"/>
    </source>
</evidence>